<reference evidence="18 19" key="1">
    <citation type="submission" date="2021-02" db="EMBL/GenBank/DDBJ databases">
        <title>Alicyclobacillus curvatus sp. nov. and Alicyclobacillus mengziensis sp. nov., two acidophilic bacteria isolated from acid mine drainage.</title>
        <authorList>
            <person name="Huang Y."/>
        </authorList>
    </citation>
    <scope>NUCLEOTIDE SEQUENCE [LARGE SCALE GENOMIC DNA]</scope>
    <source>
        <strain evidence="18 19">S30H14</strain>
    </source>
</reference>
<dbReference type="SMART" id="SM00304">
    <property type="entry name" value="HAMP"/>
    <property type="match status" value="1"/>
</dbReference>
<evidence type="ECO:0000256" key="11">
    <source>
        <dbReference type="ARBA" id="ARBA00022840"/>
    </source>
</evidence>
<evidence type="ECO:0000256" key="12">
    <source>
        <dbReference type="ARBA" id="ARBA00022989"/>
    </source>
</evidence>
<evidence type="ECO:0000256" key="15">
    <source>
        <dbReference type="SAM" id="Phobius"/>
    </source>
</evidence>
<feature type="domain" description="Histidine kinase" evidence="16">
    <location>
        <begin position="243"/>
        <end position="456"/>
    </location>
</feature>
<name>A0A9X7W0N2_9BACL</name>
<keyword evidence="10" id="KW-0418">Kinase</keyword>
<dbReference type="InterPro" id="IPR036097">
    <property type="entry name" value="HisK_dim/P_sf"/>
</dbReference>
<proteinExistence type="predicted"/>
<dbReference type="KEGG" id="afx:JZ786_04680"/>
<keyword evidence="5" id="KW-1003">Cell membrane</keyword>
<dbReference type="Gene3D" id="1.10.287.130">
    <property type="match status" value="1"/>
</dbReference>
<dbReference type="GO" id="GO:0000155">
    <property type="term" value="F:phosphorelay sensor kinase activity"/>
    <property type="evidence" value="ECO:0007669"/>
    <property type="project" value="InterPro"/>
</dbReference>
<evidence type="ECO:0000256" key="9">
    <source>
        <dbReference type="ARBA" id="ARBA00022741"/>
    </source>
</evidence>
<evidence type="ECO:0000256" key="3">
    <source>
        <dbReference type="ARBA" id="ARBA00012438"/>
    </source>
</evidence>
<dbReference type="SMART" id="SM00388">
    <property type="entry name" value="HisKA"/>
    <property type="match status" value="1"/>
</dbReference>
<keyword evidence="11" id="KW-0067">ATP-binding</keyword>
<dbReference type="SUPFAM" id="SSF47384">
    <property type="entry name" value="Homodimeric domain of signal transducing histidine kinase"/>
    <property type="match status" value="1"/>
</dbReference>
<dbReference type="RefSeq" id="WP_206657627.1">
    <property type="nucleotide sequence ID" value="NZ_CP071182.1"/>
</dbReference>
<evidence type="ECO:0000256" key="1">
    <source>
        <dbReference type="ARBA" id="ARBA00000085"/>
    </source>
</evidence>
<feature type="transmembrane region" description="Helical" evidence="15">
    <location>
        <begin position="7"/>
        <end position="28"/>
    </location>
</feature>
<dbReference type="Pfam" id="PF18719">
    <property type="entry name" value="ArlS_N"/>
    <property type="match status" value="1"/>
</dbReference>
<dbReference type="PANTHER" id="PTHR45436">
    <property type="entry name" value="SENSOR HISTIDINE KINASE YKOH"/>
    <property type="match status" value="1"/>
</dbReference>
<dbReference type="FunFam" id="1.10.287.130:FF:000001">
    <property type="entry name" value="Two-component sensor histidine kinase"/>
    <property type="match status" value="1"/>
</dbReference>
<dbReference type="SUPFAM" id="SSF55874">
    <property type="entry name" value="ATPase domain of HSP90 chaperone/DNA topoisomerase II/histidine kinase"/>
    <property type="match status" value="1"/>
</dbReference>
<dbReference type="CDD" id="cd06225">
    <property type="entry name" value="HAMP"/>
    <property type="match status" value="1"/>
</dbReference>
<protein>
    <recommendedName>
        <fullName evidence="4">Signal transduction histidine-protein kinase ArlS</fullName>
        <ecNumber evidence="3">2.7.13.3</ecNumber>
    </recommendedName>
</protein>
<evidence type="ECO:0000256" key="8">
    <source>
        <dbReference type="ARBA" id="ARBA00022692"/>
    </source>
</evidence>
<dbReference type="InterPro" id="IPR003594">
    <property type="entry name" value="HATPase_dom"/>
</dbReference>
<dbReference type="AlphaFoldDB" id="A0A9X7W0N2"/>
<dbReference type="EC" id="2.7.13.3" evidence="3"/>
<dbReference type="SMART" id="SM00387">
    <property type="entry name" value="HATPase_c"/>
    <property type="match status" value="1"/>
</dbReference>
<keyword evidence="12 15" id="KW-1133">Transmembrane helix</keyword>
<keyword evidence="9" id="KW-0547">Nucleotide-binding</keyword>
<sequence>MKRKIAAFTAVVMMVILCILDVFIYFTLERHLVNLETISMSTNTVAAADYVQTNFNDGGSLHAITDYHWLNRFLREGQEIYLLGPDGKVLGRAGDDLLPSNQPPVSVESGFQEGRLKQHGKQLYYAVTPIVDDDTQRIIGYVELVSDTASQREYMAVLVVVLTIGSLGAILLTALGGYVISAAATRPLKRMMITVSRIEANRLHERVPRPRGRDEVALLSDAFNRMLSRIERSFEQQSQFVADASHEIRTPLTVIQGYANLLARWGKSDPQVLDQAITVLQKESSRLRQLADDLLTLAGMEASANDEEHVVDVDEVLSEVTETLGPLYPERKIQSFLAGAEAAMSPSHFRRLCTNLLENALKYTQVGQAVNVRTSLCNDTVLVEVEDAGPGIPPESISHIFERFYRVESSRDRKEGGTGLGLAIVKELVQLYGGSIDVQSQVGAGTTFFVRLPRVLLRYRVDG</sequence>
<comment type="catalytic activity">
    <reaction evidence="1">
        <text>ATP + protein L-histidine = ADP + protein N-phospho-L-histidine.</text>
        <dbReference type="EC" id="2.7.13.3"/>
    </reaction>
</comment>
<dbReference type="PANTHER" id="PTHR45436:SF5">
    <property type="entry name" value="SENSOR HISTIDINE KINASE TRCS"/>
    <property type="match status" value="1"/>
</dbReference>
<keyword evidence="8 15" id="KW-0812">Transmembrane</keyword>
<evidence type="ECO:0000259" key="16">
    <source>
        <dbReference type="PROSITE" id="PS50109"/>
    </source>
</evidence>
<dbReference type="InterPro" id="IPR003661">
    <property type="entry name" value="HisK_dim/P_dom"/>
</dbReference>
<dbReference type="Pfam" id="PF00512">
    <property type="entry name" value="HisKA"/>
    <property type="match status" value="1"/>
</dbReference>
<evidence type="ECO:0000259" key="17">
    <source>
        <dbReference type="PROSITE" id="PS50885"/>
    </source>
</evidence>
<accession>A0A9X7W0N2</accession>
<evidence type="ECO:0000256" key="14">
    <source>
        <dbReference type="ARBA" id="ARBA00023136"/>
    </source>
</evidence>
<dbReference type="GO" id="GO:0005886">
    <property type="term" value="C:plasma membrane"/>
    <property type="evidence" value="ECO:0007669"/>
    <property type="project" value="UniProtKB-SubCell"/>
</dbReference>
<dbReference type="EMBL" id="CP071182">
    <property type="protein sequence ID" value="QSO48292.1"/>
    <property type="molecule type" value="Genomic_DNA"/>
</dbReference>
<keyword evidence="6" id="KW-0597">Phosphoprotein</keyword>
<evidence type="ECO:0000256" key="4">
    <source>
        <dbReference type="ARBA" id="ARBA00015735"/>
    </source>
</evidence>
<dbReference type="SUPFAM" id="SSF158472">
    <property type="entry name" value="HAMP domain-like"/>
    <property type="match status" value="1"/>
</dbReference>
<dbReference type="Proteomes" id="UP000663505">
    <property type="component" value="Chromosome"/>
</dbReference>
<evidence type="ECO:0000313" key="18">
    <source>
        <dbReference type="EMBL" id="QSO48292.1"/>
    </source>
</evidence>
<dbReference type="GO" id="GO:0005524">
    <property type="term" value="F:ATP binding"/>
    <property type="evidence" value="ECO:0007669"/>
    <property type="project" value="UniProtKB-KW"/>
</dbReference>
<evidence type="ECO:0000313" key="19">
    <source>
        <dbReference type="Proteomes" id="UP000663505"/>
    </source>
</evidence>
<dbReference type="InterPro" id="IPR005467">
    <property type="entry name" value="His_kinase_dom"/>
</dbReference>
<dbReference type="CDD" id="cd00082">
    <property type="entry name" value="HisKA"/>
    <property type="match status" value="1"/>
</dbReference>
<dbReference type="Gene3D" id="3.30.565.10">
    <property type="entry name" value="Histidine kinase-like ATPase, C-terminal domain"/>
    <property type="match status" value="1"/>
</dbReference>
<keyword evidence="7" id="KW-0808">Transferase</keyword>
<dbReference type="PRINTS" id="PR00344">
    <property type="entry name" value="BCTRLSENSOR"/>
</dbReference>
<dbReference type="Pfam" id="PF00672">
    <property type="entry name" value="HAMP"/>
    <property type="match status" value="1"/>
</dbReference>
<feature type="transmembrane region" description="Helical" evidence="15">
    <location>
        <begin position="154"/>
        <end position="180"/>
    </location>
</feature>
<dbReference type="PROSITE" id="PS50109">
    <property type="entry name" value="HIS_KIN"/>
    <property type="match status" value="1"/>
</dbReference>
<organism evidence="18 19">
    <name type="scientific">Alicyclobacillus mengziensis</name>
    <dbReference type="NCBI Taxonomy" id="2931921"/>
    <lineage>
        <taxon>Bacteria</taxon>
        <taxon>Bacillati</taxon>
        <taxon>Bacillota</taxon>
        <taxon>Bacilli</taxon>
        <taxon>Bacillales</taxon>
        <taxon>Alicyclobacillaceae</taxon>
        <taxon>Alicyclobacillus</taxon>
    </lineage>
</organism>
<dbReference type="InterPro" id="IPR041610">
    <property type="entry name" value="ArlS_N"/>
</dbReference>
<dbReference type="InterPro" id="IPR004358">
    <property type="entry name" value="Sig_transdc_His_kin-like_C"/>
</dbReference>
<dbReference type="Pfam" id="PF02518">
    <property type="entry name" value="HATPase_c"/>
    <property type="match status" value="1"/>
</dbReference>
<dbReference type="PROSITE" id="PS50885">
    <property type="entry name" value="HAMP"/>
    <property type="match status" value="1"/>
</dbReference>
<dbReference type="CDD" id="cd00075">
    <property type="entry name" value="HATPase"/>
    <property type="match status" value="1"/>
</dbReference>
<comment type="subcellular location">
    <subcellularLocation>
        <location evidence="2">Cell membrane</location>
        <topology evidence="2">Multi-pass membrane protein</topology>
    </subcellularLocation>
</comment>
<feature type="domain" description="HAMP" evidence="17">
    <location>
        <begin position="182"/>
        <end position="235"/>
    </location>
</feature>
<dbReference type="FunFam" id="3.30.565.10:FF:000006">
    <property type="entry name" value="Sensor histidine kinase WalK"/>
    <property type="match status" value="1"/>
</dbReference>
<keyword evidence="19" id="KW-1185">Reference proteome</keyword>
<dbReference type="InterPro" id="IPR003660">
    <property type="entry name" value="HAMP_dom"/>
</dbReference>
<evidence type="ECO:0000256" key="2">
    <source>
        <dbReference type="ARBA" id="ARBA00004651"/>
    </source>
</evidence>
<evidence type="ECO:0000256" key="6">
    <source>
        <dbReference type="ARBA" id="ARBA00022553"/>
    </source>
</evidence>
<keyword evidence="14 15" id="KW-0472">Membrane</keyword>
<evidence type="ECO:0000256" key="5">
    <source>
        <dbReference type="ARBA" id="ARBA00022475"/>
    </source>
</evidence>
<dbReference type="InterPro" id="IPR050428">
    <property type="entry name" value="TCS_sensor_his_kinase"/>
</dbReference>
<gene>
    <name evidence="18" type="ORF">JZ786_04680</name>
</gene>
<dbReference type="Gene3D" id="6.10.340.10">
    <property type="match status" value="1"/>
</dbReference>
<keyword evidence="13" id="KW-0902">Two-component regulatory system</keyword>
<dbReference type="InterPro" id="IPR036890">
    <property type="entry name" value="HATPase_C_sf"/>
</dbReference>
<evidence type="ECO:0000256" key="13">
    <source>
        <dbReference type="ARBA" id="ARBA00023012"/>
    </source>
</evidence>
<evidence type="ECO:0000256" key="7">
    <source>
        <dbReference type="ARBA" id="ARBA00022679"/>
    </source>
</evidence>
<evidence type="ECO:0000256" key="10">
    <source>
        <dbReference type="ARBA" id="ARBA00022777"/>
    </source>
</evidence>